<organism evidence="13 14">
    <name type="scientific">Alkalicella caledoniensis</name>
    <dbReference type="NCBI Taxonomy" id="2731377"/>
    <lineage>
        <taxon>Bacteria</taxon>
        <taxon>Bacillati</taxon>
        <taxon>Bacillota</taxon>
        <taxon>Clostridia</taxon>
        <taxon>Eubacteriales</taxon>
        <taxon>Proteinivoracaceae</taxon>
        <taxon>Alkalicella</taxon>
    </lineage>
</organism>
<dbReference type="PRINTS" id="PR00123">
    <property type="entry name" value="ATPASEA"/>
</dbReference>
<comment type="subcellular location">
    <subcellularLocation>
        <location evidence="11 12">Cell membrane</location>
        <topology evidence="11 12">Multi-pass membrane protein</topology>
    </subcellularLocation>
    <subcellularLocation>
        <location evidence="1">Membrane</location>
        <topology evidence="1">Multi-pass membrane protein</topology>
    </subcellularLocation>
</comment>
<name>A0A7G9W907_ALKCA</name>
<dbReference type="AlphaFoldDB" id="A0A7G9W907"/>
<proteinExistence type="inferred from homology"/>
<sequence>MEQLLEGPRVVLEIFGLEITESIRNMWIIMAVIIILAIIMKNSMKREVPNGLQNFTEFLVETVNSLVSSTMGDERKSFAPYMGTLLLFIGISNISGIFGILPPTADINVTVSLAVMTFLLIHYNGLKKKGFGHIKGLAEPVFVFFPLNVIGELAKPVSLAFRLFGNIFAGSVILAMIYGEYGILSLFIPILPHMYFDLFAGLLQSFIFVMLTMVFITLALE</sequence>
<feature type="transmembrane region" description="Helical" evidence="11">
    <location>
        <begin position="22"/>
        <end position="40"/>
    </location>
</feature>
<evidence type="ECO:0000256" key="3">
    <source>
        <dbReference type="ARBA" id="ARBA00022448"/>
    </source>
</evidence>
<reference evidence="13 14" key="1">
    <citation type="submission" date="2020-07" db="EMBL/GenBank/DDBJ databases">
        <title>Alkalicella. sp. LB2 genome.</title>
        <authorList>
            <person name="Postec A."/>
            <person name="Quemeneur M."/>
        </authorList>
    </citation>
    <scope>NUCLEOTIDE SEQUENCE [LARGE SCALE GENOMIC DNA]</scope>
    <source>
        <strain evidence="13 14">LB2</strain>
    </source>
</reference>
<dbReference type="PANTHER" id="PTHR42823">
    <property type="entry name" value="ATP SYNTHASE SUBUNIT A, CHLOROPLASTIC"/>
    <property type="match status" value="1"/>
</dbReference>
<feature type="transmembrane region" description="Helical" evidence="11">
    <location>
        <begin position="107"/>
        <end position="126"/>
    </location>
</feature>
<comment type="function">
    <text evidence="11 12">Key component of the proton channel; it plays a direct role in the translocation of protons across the membrane.</text>
</comment>
<dbReference type="InterPro" id="IPR023011">
    <property type="entry name" value="ATP_synth_F0_asu_AS"/>
</dbReference>
<dbReference type="KEGG" id="acae:HYG86_10545"/>
<dbReference type="SUPFAM" id="SSF81336">
    <property type="entry name" value="F1F0 ATP synthase subunit A"/>
    <property type="match status" value="1"/>
</dbReference>
<evidence type="ECO:0000256" key="5">
    <source>
        <dbReference type="ARBA" id="ARBA00022692"/>
    </source>
</evidence>
<comment type="similarity">
    <text evidence="2 11 12">Belongs to the ATPase A chain family.</text>
</comment>
<evidence type="ECO:0000256" key="9">
    <source>
        <dbReference type="ARBA" id="ARBA00023136"/>
    </source>
</evidence>
<dbReference type="InterPro" id="IPR045082">
    <property type="entry name" value="ATP_syn_F0_a_bact/chloroplast"/>
</dbReference>
<dbReference type="InterPro" id="IPR035908">
    <property type="entry name" value="F0_ATP_A_sf"/>
</dbReference>
<keyword evidence="11" id="KW-1003">Cell membrane</keyword>
<dbReference type="GO" id="GO:0005886">
    <property type="term" value="C:plasma membrane"/>
    <property type="evidence" value="ECO:0007669"/>
    <property type="project" value="UniProtKB-SubCell"/>
</dbReference>
<evidence type="ECO:0000313" key="13">
    <source>
        <dbReference type="EMBL" id="QNO15169.1"/>
    </source>
</evidence>
<dbReference type="HAMAP" id="MF_01393">
    <property type="entry name" value="ATP_synth_a_bact"/>
    <property type="match status" value="1"/>
</dbReference>
<keyword evidence="14" id="KW-1185">Reference proteome</keyword>
<evidence type="ECO:0000256" key="8">
    <source>
        <dbReference type="ARBA" id="ARBA00023065"/>
    </source>
</evidence>
<gene>
    <name evidence="11 13" type="primary">atpB</name>
    <name evidence="13" type="ORF">HYG86_10545</name>
</gene>
<dbReference type="RefSeq" id="WP_213165534.1">
    <property type="nucleotide sequence ID" value="NZ_CP058559.1"/>
</dbReference>
<dbReference type="NCBIfam" id="TIGR01131">
    <property type="entry name" value="ATP_synt_6_or_A"/>
    <property type="match status" value="1"/>
</dbReference>
<evidence type="ECO:0000256" key="12">
    <source>
        <dbReference type="RuleBase" id="RU000483"/>
    </source>
</evidence>
<accession>A0A7G9W907</accession>
<evidence type="ECO:0000313" key="14">
    <source>
        <dbReference type="Proteomes" id="UP000516160"/>
    </source>
</evidence>
<evidence type="ECO:0000256" key="1">
    <source>
        <dbReference type="ARBA" id="ARBA00004141"/>
    </source>
</evidence>
<dbReference type="Gene3D" id="1.20.120.220">
    <property type="entry name" value="ATP synthase, F0 complex, subunit A"/>
    <property type="match status" value="1"/>
</dbReference>
<feature type="transmembrane region" description="Helical" evidence="11">
    <location>
        <begin position="159"/>
        <end position="178"/>
    </location>
</feature>
<dbReference type="GO" id="GO:0046933">
    <property type="term" value="F:proton-transporting ATP synthase activity, rotational mechanism"/>
    <property type="evidence" value="ECO:0007669"/>
    <property type="project" value="UniProtKB-UniRule"/>
</dbReference>
<dbReference type="Proteomes" id="UP000516160">
    <property type="component" value="Chromosome"/>
</dbReference>
<keyword evidence="7 11" id="KW-1133">Transmembrane helix</keyword>
<dbReference type="GO" id="GO:0045259">
    <property type="term" value="C:proton-transporting ATP synthase complex"/>
    <property type="evidence" value="ECO:0007669"/>
    <property type="project" value="UniProtKB-KW"/>
</dbReference>
<keyword evidence="3 11" id="KW-0813">Transport</keyword>
<keyword evidence="5 11" id="KW-0812">Transmembrane</keyword>
<protein>
    <recommendedName>
        <fullName evidence="11 12">ATP synthase subunit a</fullName>
    </recommendedName>
    <alternativeName>
        <fullName evidence="11">ATP synthase F0 sector subunit a</fullName>
    </alternativeName>
    <alternativeName>
        <fullName evidence="11">F-ATPase subunit 6</fullName>
    </alternativeName>
</protein>
<feature type="transmembrane region" description="Helical" evidence="11">
    <location>
        <begin position="198"/>
        <end position="220"/>
    </location>
</feature>
<dbReference type="GO" id="GO:0042777">
    <property type="term" value="P:proton motive force-driven plasma membrane ATP synthesis"/>
    <property type="evidence" value="ECO:0007669"/>
    <property type="project" value="TreeGrafter"/>
</dbReference>
<dbReference type="CDD" id="cd00310">
    <property type="entry name" value="ATP-synt_Fo_a_6"/>
    <property type="match status" value="1"/>
</dbReference>
<evidence type="ECO:0000256" key="4">
    <source>
        <dbReference type="ARBA" id="ARBA00022547"/>
    </source>
</evidence>
<dbReference type="Pfam" id="PF00119">
    <property type="entry name" value="ATP-synt_A"/>
    <property type="match status" value="1"/>
</dbReference>
<evidence type="ECO:0000256" key="7">
    <source>
        <dbReference type="ARBA" id="ARBA00022989"/>
    </source>
</evidence>
<dbReference type="InterPro" id="IPR000568">
    <property type="entry name" value="ATP_synth_F0_asu"/>
</dbReference>
<keyword evidence="6 11" id="KW-0375">Hydrogen ion transport</keyword>
<evidence type="ECO:0000256" key="10">
    <source>
        <dbReference type="ARBA" id="ARBA00023310"/>
    </source>
</evidence>
<keyword evidence="4 11" id="KW-0138">CF(0)</keyword>
<evidence type="ECO:0000256" key="2">
    <source>
        <dbReference type="ARBA" id="ARBA00006810"/>
    </source>
</evidence>
<keyword evidence="8 11" id="KW-0406">Ion transport</keyword>
<dbReference type="PROSITE" id="PS00449">
    <property type="entry name" value="ATPASE_A"/>
    <property type="match status" value="1"/>
</dbReference>
<evidence type="ECO:0000256" key="11">
    <source>
        <dbReference type="HAMAP-Rule" id="MF_01393"/>
    </source>
</evidence>
<dbReference type="PANTHER" id="PTHR42823:SF3">
    <property type="entry name" value="ATP SYNTHASE SUBUNIT A, CHLOROPLASTIC"/>
    <property type="match status" value="1"/>
</dbReference>
<keyword evidence="10 11" id="KW-0066">ATP synthesis</keyword>
<evidence type="ECO:0000256" key="6">
    <source>
        <dbReference type="ARBA" id="ARBA00022781"/>
    </source>
</evidence>
<feature type="transmembrane region" description="Helical" evidence="11">
    <location>
        <begin position="78"/>
        <end position="101"/>
    </location>
</feature>
<keyword evidence="9 11" id="KW-0472">Membrane</keyword>
<dbReference type="EMBL" id="CP058559">
    <property type="protein sequence ID" value="QNO15169.1"/>
    <property type="molecule type" value="Genomic_DNA"/>
</dbReference>